<keyword evidence="1" id="KW-0255">Endonuclease</keyword>
<dbReference type="Proteomes" id="UP000515947">
    <property type="component" value="Chromosome"/>
</dbReference>
<dbReference type="InterPro" id="IPR036691">
    <property type="entry name" value="Endo/exonu/phosph_ase_sf"/>
</dbReference>
<keyword evidence="1" id="KW-0540">Nuclease</keyword>
<gene>
    <name evidence="1" type="ORF">H9L09_14420</name>
</gene>
<dbReference type="GO" id="GO:0004527">
    <property type="term" value="F:exonuclease activity"/>
    <property type="evidence" value="ECO:0007669"/>
    <property type="project" value="UniProtKB-KW"/>
</dbReference>
<dbReference type="RefSeq" id="WP_187577580.1">
    <property type="nucleotide sequence ID" value="NZ_CP060713.1"/>
</dbReference>
<organism evidence="1 2">
    <name type="scientific">Nocardioides mesophilus</name>
    <dbReference type="NCBI Taxonomy" id="433659"/>
    <lineage>
        <taxon>Bacteria</taxon>
        <taxon>Bacillati</taxon>
        <taxon>Actinomycetota</taxon>
        <taxon>Actinomycetes</taxon>
        <taxon>Propionibacteriales</taxon>
        <taxon>Nocardioidaceae</taxon>
        <taxon>Nocardioides</taxon>
    </lineage>
</organism>
<evidence type="ECO:0000313" key="2">
    <source>
        <dbReference type="Proteomes" id="UP000515947"/>
    </source>
</evidence>
<keyword evidence="1" id="KW-0269">Exonuclease</keyword>
<evidence type="ECO:0000313" key="1">
    <source>
        <dbReference type="EMBL" id="QNN51744.1"/>
    </source>
</evidence>
<protein>
    <submittedName>
        <fullName evidence="1">Endonuclease/exonuclease/phosphatase family protein</fullName>
    </submittedName>
</protein>
<dbReference type="Gene3D" id="3.60.10.10">
    <property type="entry name" value="Endonuclease/exonuclease/phosphatase"/>
    <property type="match status" value="1"/>
</dbReference>
<dbReference type="KEGG" id="nmes:H9L09_14420"/>
<dbReference type="SUPFAM" id="SSF56219">
    <property type="entry name" value="DNase I-like"/>
    <property type="match status" value="1"/>
</dbReference>
<dbReference type="AlphaFoldDB" id="A0A7G9R819"/>
<name>A0A7G9R819_9ACTN</name>
<reference evidence="1 2" key="1">
    <citation type="submission" date="2020-08" db="EMBL/GenBank/DDBJ databases">
        <title>Genome sequence of Nocardioides mesophilus KACC 16243T.</title>
        <authorList>
            <person name="Hyun D.-W."/>
            <person name="Bae J.-W."/>
        </authorList>
    </citation>
    <scope>NUCLEOTIDE SEQUENCE [LARGE SCALE GENOMIC DNA]</scope>
    <source>
        <strain evidence="1 2">KACC 16243</strain>
    </source>
</reference>
<dbReference type="GO" id="GO:0004519">
    <property type="term" value="F:endonuclease activity"/>
    <property type="evidence" value="ECO:0007669"/>
    <property type="project" value="UniProtKB-KW"/>
</dbReference>
<keyword evidence="2" id="KW-1185">Reference proteome</keyword>
<sequence length="364" mass="38762">MQMTTRGWKALAVAGVVTLSSVGVGLAPAWVGQPDPVLVPVAFPASEDRAVVVDHPARAAALSEARTTQRLAAVRASRLAERQAAKKAAELAANAKANAKRIAAREAAAVEAAAETARAEAPYDFVLSAFNILGSNHTAPGGDASGFAPGRVRTEWAVDLIAQHGSSIVGWSEIQSDQLSAVMRSTGGQFEAWPGFTLGAKGVPASMMWRTSEWRAITKKTVDIPFVGQTRPMPYVELENVATGRRIWVMSVHNAPNDRSAERNVAESRELAIVRDLVKTGLPVFFLGDMNEKAEIFCEVTGTTSLVSASGGSNDGTCRPPSGMRVDWIFGSRNAQFSEYRADRSPAVARVTDHAVIVTRVTVP</sequence>
<proteinExistence type="predicted"/>
<accession>A0A7G9R819</accession>
<keyword evidence="1" id="KW-0378">Hydrolase</keyword>
<dbReference type="EMBL" id="CP060713">
    <property type="protein sequence ID" value="QNN51744.1"/>
    <property type="molecule type" value="Genomic_DNA"/>
</dbReference>